<reference evidence="2" key="2">
    <citation type="submission" date="2021-04" db="EMBL/GenBank/DDBJ databases">
        <authorList>
            <person name="Podell S."/>
        </authorList>
    </citation>
    <scope>NUCLEOTIDE SEQUENCE</scope>
    <source>
        <strain evidence="2">Hildebrandi</strain>
    </source>
</reference>
<protein>
    <submittedName>
        <fullName evidence="2">Uncharacterized protein</fullName>
    </submittedName>
</protein>
<sequence length="1098" mass="119688">MAASIPFRHAMYIVLGTLFVHSDAFHFLSPLKSSRQDSMKQQMVNTMSKDTAPEEGNGNANGYGALGAFMSSSQESLVVDLLNEETVPPAVNSFSQAAYEQNYLQQRRVIQEQFLEEDPLSVLEANNGVKDLPSRKLIQKKLTKFSRPDSSTGMLYPLESTKGIRRSEKSGIAREVSSTEELKVYARSQNGEVLKEEKKLVRAESVKSVRGNHQPREVSSITELTVYPRNRQGEVGNENKGLLTRHAFTKSGARLTPEASQTDDLVVQAKSMFENSKNIAREVKSTDELKVYARDGFGEPILDKPRLVMPLSGAASVAASVLQKKSVVDVTRETPTKEELEVHRDDSQIDTIAQRGSSQKSKKKKLLATSPNAGMAEILDMNHSKTYSLSPSARVAASILSNGKVVLTDSLASQAMEPKRKGESYFVSSPSKAFPEIQAKSKPVLAKSLTAAMAATVLQTGVKEQLRKIHHSELVDKQVFFFKPHQALSNVNPSKKSAISVDHPFQYKQTLSPPEQNPSLAGSGQLYGLPPATIANKSLSPGLVEKPTTFRRKIFAKSLIPVETANSGLSPGIFSGNTSPQKRIFAMVINEANDTVKRSLSPGVMEVDHPFRYKQAVSSPENNPAQARTTGNPKKRVFVNPALQQKEPAQSRKKSLSRVVLDEPFQYKQAQSVPPSHENPANVKTPVVPVKYTIPSQLSDASQAMVSFPNSIEGKAPRQNSSLIEDPNTLEEMVTDDSRVNLVTPIDGLMAKALAGPSPEDVYVHVSTGVLSVPGRMRHKDVTSSKQLLTEKQPIVDSNLVSPQSVSMARVSAGPSPEDVYVQVQSGLLTVPVRKPGRKTSMSKKKATINEEKVHTVPYSGNSMVRATVGPSPEDAYVQVQSGVLTLPIRNKSGSPKSPQPELTHKKRQKSLVSPEDSSMARASSEVIRTDTYMQIKSGLTSSPPKQNVGLFGSIPKMFGPGDTPLPNPSGIITFPDPKPQTTAPPGIAAPSSFRRQRSHSSEPSVANNPNDITYNRLVGRPKKKLVGNPTGSMAKAIEGPYTALPGEEPVKVESNILPINFRNNTSRKSEKNYDQFPIEDGTVQKAQRSSHLRDQSV</sequence>
<evidence type="ECO:0000313" key="2">
    <source>
        <dbReference type="EMBL" id="KAG7368546.1"/>
    </source>
</evidence>
<organism evidence="2 3">
    <name type="scientific">Nitzschia inconspicua</name>
    <dbReference type="NCBI Taxonomy" id="303405"/>
    <lineage>
        <taxon>Eukaryota</taxon>
        <taxon>Sar</taxon>
        <taxon>Stramenopiles</taxon>
        <taxon>Ochrophyta</taxon>
        <taxon>Bacillariophyta</taxon>
        <taxon>Bacillariophyceae</taxon>
        <taxon>Bacillariophycidae</taxon>
        <taxon>Bacillariales</taxon>
        <taxon>Bacillariaceae</taxon>
        <taxon>Nitzschia</taxon>
    </lineage>
</organism>
<gene>
    <name evidence="2" type="ORF">IV203_031289</name>
</gene>
<name>A0A9K3Q2H2_9STRA</name>
<evidence type="ECO:0000313" key="3">
    <source>
        <dbReference type="Proteomes" id="UP000693970"/>
    </source>
</evidence>
<reference evidence="2" key="1">
    <citation type="journal article" date="2021" name="Sci. Rep.">
        <title>Diploid genomic architecture of Nitzschia inconspicua, an elite biomass production diatom.</title>
        <authorList>
            <person name="Oliver A."/>
            <person name="Podell S."/>
            <person name="Pinowska A."/>
            <person name="Traller J.C."/>
            <person name="Smith S.R."/>
            <person name="McClure R."/>
            <person name="Beliaev A."/>
            <person name="Bohutskyi P."/>
            <person name="Hill E.A."/>
            <person name="Rabines A."/>
            <person name="Zheng H."/>
            <person name="Allen L.Z."/>
            <person name="Kuo A."/>
            <person name="Grigoriev I.V."/>
            <person name="Allen A.E."/>
            <person name="Hazlebeck D."/>
            <person name="Allen E.E."/>
        </authorList>
    </citation>
    <scope>NUCLEOTIDE SEQUENCE</scope>
    <source>
        <strain evidence="2">Hildebrandi</strain>
    </source>
</reference>
<dbReference type="EMBL" id="JAGRRH010000006">
    <property type="protein sequence ID" value="KAG7368546.1"/>
    <property type="molecule type" value="Genomic_DNA"/>
</dbReference>
<accession>A0A9K3Q2H2</accession>
<feature type="region of interest" description="Disordered" evidence="1">
    <location>
        <begin position="980"/>
        <end position="1012"/>
    </location>
</feature>
<dbReference type="Proteomes" id="UP000693970">
    <property type="component" value="Unassembled WGS sequence"/>
</dbReference>
<feature type="region of interest" description="Disordered" evidence="1">
    <location>
        <begin position="615"/>
        <end position="636"/>
    </location>
</feature>
<dbReference type="AlphaFoldDB" id="A0A9K3Q2H2"/>
<feature type="compositionally biased region" description="Polar residues" evidence="1">
    <location>
        <begin position="616"/>
        <end position="632"/>
    </location>
</feature>
<feature type="compositionally biased region" description="Polar residues" evidence="1">
    <location>
        <begin position="1002"/>
        <end position="1012"/>
    </location>
</feature>
<comment type="caution">
    <text evidence="2">The sequence shown here is derived from an EMBL/GenBank/DDBJ whole genome shotgun (WGS) entry which is preliminary data.</text>
</comment>
<feature type="region of interest" description="Disordered" evidence="1">
    <location>
        <begin position="1064"/>
        <end position="1098"/>
    </location>
</feature>
<evidence type="ECO:0000256" key="1">
    <source>
        <dbReference type="SAM" id="MobiDB-lite"/>
    </source>
</evidence>
<keyword evidence="3" id="KW-1185">Reference proteome</keyword>
<proteinExistence type="predicted"/>
<feature type="region of interest" description="Disordered" evidence="1">
    <location>
        <begin position="888"/>
        <end position="926"/>
    </location>
</feature>